<accession>A0A8E2EI85</accession>
<evidence type="ECO:0000313" key="4">
    <source>
        <dbReference type="Proteomes" id="UP000250266"/>
    </source>
</evidence>
<keyword evidence="1" id="KW-0175">Coiled coil</keyword>
<reference evidence="3 4" key="1">
    <citation type="journal article" date="2016" name="Nat. Commun.">
        <title>Ectomycorrhizal ecology is imprinted in the genome of the dominant symbiotic fungus Cenococcum geophilum.</title>
        <authorList>
            <consortium name="DOE Joint Genome Institute"/>
            <person name="Peter M."/>
            <person name="Kohler A."/>
            <person name="Ohm R.A."/>
            <person name="Kuo A."/>
            <person name="Krutzmann J."/>
            <person name="Morin E."/>
            <person name="Arend M."/>
            <person name="Barry K.W."/>
            <person name="Binder M."/>
            <person name="Choi C."/>
            <person name="Clum A."/>
            <person name="Copeland A."/>
            <person name="Grisel N."/>
            <person name="Haridas S."/>
            <person name="Kipfer T."/>
            <person name="LaButti K."/>
            <person name="Lindquist E."/>
            <person name="Lipzen A."/>
            <person name="Maire R."/>
            <person name="Meier B."/>
            <person name="Mihaltcheva S."/>
            <person name="Molinier V."/>
            <person name="Murat C."/>
            <person name="Poggeler S."/>
            <person name="Quandt C.A."/>
            <person name="Sperisen C."/>
            <person name="Tritt A."/>
            <person name="Tisserant E."/>
            <person name="Crous P.W."/>
            <person name="Henrissat B."/>
            <person name="Nehls U."/>
            <person name="Egli S."/>
            <person name="Spatafora J.W."/>
            <person name="Grigoriev I.V."/>
            <person name="Martin F.M."/>
        </authorList>
    </citation>
    <scope>NUCLEOTIDE SEQUENCE [LARGE SCALE GENOMIC DNA]</scope>
    <source>
        <strain evidence="3 4">CBS 459.81</strain>
    </source>
</reference>
<evidence type="ECO:0000256" key="2">
    <source>
        <dbReference type="SAM" id="MobiDB-lite"/>
    </source>
</evidence>
<dbReference type="AlphaFoldDB" id="A0A8E2EI85"/>
<feature type="compositionally biased region" description="Polar residues" evidence="2">
    <location>
        <begin position="37"/>
        <end position="56"/>
    </location>
</feature>
<feature type="region of interest" description="Disordered" evidence="2">
    <location>
        <begin position="1"/>
        <end position="165"/>
    </location>
</feature>
<name>A0A8E2EI85_9PEZI</name>
<feature type="region of interest" description="Disordered" evidence="2">
    <location>
        <begin position="242"/>
        <end position="269"/>
    </location>
</feature>
<gene>
    <name evidence="3" type="ORF">K432DRAFT_131387</name>
</gene>
<evidence type="ECO:0000256" key="1">
    <source>
        <dbReference type="SAM" id="Coils"/>
    </source>
</evidence>
<sequence length="269" mass="29939">MPSFGRRQSHDSTTRDVTKQVLADINAGSQKARRKLLSNNPPSSHKRGNSYSTITPVTILDPQENGSREGRTSTSSSRPRFPRRSSSMRRAYNYFFGGPTAPTTPTTENTADNTTRDTATPDEAPDTPSTEAPAEIPDNELADAPADSPMEAPAPPVTNGDEPLAVQVEKLKARLVTVQEELDEANKVVSSQNEEFEALERQSEALKAEYEDKQAALQQEKKTLEDHMVSIVVQQVKETTRCNRRSPLRNNSTDYRKSWMLPRIPRRSS</sequence>
<feature type="compositionally biased region" description="Basic and acidic residues" evidence="2">
    <location>
        <begin position="8"/>
        <end position="18"/>
    </location>
</feature>
<dbReference type="OrthoDB" id="4159526at2759"/>
<feature type="compositionally biased region" description="Low complexity" evidence="2">
    <location>
        <begin position="99"/>
        <end position="122"/>
    </location>
</feature>
<evidence type="ECO:0000313" key="3">
    <source>
        <dbReference type="EMBL" id="OCK84300.1"/>
    </source>
</evidence>
<dbReference type="Proteomes" id="UP000250266">
    <property type="component" value="Unassembled WGS sequence"/>
</dbReference>
<feature type="coiled-coil region" evidence="1">
    <location>
        <begin position="168"/>
        <end position="227"/>
    </location>
</feature>
<keyword evidence="4" id="KW-1185">Reference proteome</keyword>
<dbReference type="EMBL" id="KV744840">
    <property type="protein sequence ID" value="OCK84300.1"/>
    <property type="molecule type" value="Genomic_DNA"/>
</dbReference>
<proteinExistence type="predicted"/>
<organism evidence="3 4">
    <name type="scientific">Lepidopterella palustris CBS 459.81</name>
    <dbReference type="NCBI Taxonomy" id="1314670"/>
    <lineage>
        <taxon>Eukaryota</taxon>
        <taxon>Fungi</taxon>
        <taxon>Dikarya</taxon>
        <taxon>Ascomycota</taxon>
        <taxon>Pezizomycotina</taxon>
        <taxon>Dothideomycetes</taxon>
        <taxon>Pleosporomycetidae</taxon>
        <taxon>Mytilinidiales</taxon>
        <taxon>Argynnaceae</taxon>
        <taxon>Lepidopterella</taxon>
    </lineage>
</organism>
<protein>
    <submittedName>
        <fullName evidence="3">Uncharacterized protein</fullName>
    </submittedName>
</protein>